<gene>
    <name evidence="2" type="ORF">FAUST_2095</name>
</gene>
<protein>
    <recommendedName>
        <fullName evidence="1">Azaphilone pigments biosynthesis cluster protein L N-terminal domain-containing protein</fullName>
    </recommendedName>
</protein>
<sequence>MEPISLTASVIAVATLAWNSGNELYSLVKTYNHANEIFQELSSDIHGLNSVLASLQSIGGEKKGASFSHTQCLCLKEVQPAIDYCLQAYEAFRVKVANLMCNSTSEHISKRDRLTLHFKSNDIVAFRIQLSSYKSTLTIALLVTSITSSSGNNRELISKIEFTTSLLAGQMEGIELAMQAIEDAGARSQSLVVGMTQTMKAISQCGDVCRAATAVAGPVDGAAIYKLVRATDNARFMMGSTNTQAIAGGPRREYGEVVGQNHARVWLADSDPNTALTFMTGP</sequence>
<evidence type="ECO:0000313" key="3">
    <source>
        <dbReference type="Proteomes" id="UP000537989"/>
    </source>
</evidence>
<dbReference type="AlphaFoldDB" id="A0AAN6C7R5"/>
<evidence type="ECO:0000313" key="2">
    <source>
        <dbReference type="EMBL" id="KAF5244986.1"/>
    </source>
</evidence>
<keyword evidence="3" id="KW-1185">Reference proteome</keyword>
<organism evidence="2 3">
    <name type="scientific">Fusarium austroamericanum</name>
    <dbReference type="NCBI Taxonomy" id="282268"/>
    <lineage>
        <taxon>Eukaryota</taxon>
        <taxon>Fungi</taxon>
        <taxon>Dikarya</taxon>
        <taxon>Ascomycota</taxon>
        <taxon>Pezizomycotina</taxon>
        <taxon>Sordariomycetes</taxon>
        <taxon>Hypocreomycetidae</taxon>
        <taxon>Hypocreales</taxon>
        <taxon>Nectriaceae</taxon>
        <taxon>Fusarium</taxon>
    </lineage>
</organism>
<proteinExistence type="predicted"/>
<dbReference type="EMBL" id="JAAMOD010000044">
    <property type="protein sequence ID" value="KAF5244986.1"/>
    <property type="molecule type" value="Genomic_DNA"/>
</dbReference>
<dbReference type="InterPro" id="IPR031348">
    <property type="entry name" value="PigL_N"/>
</dbReference>
<evidence type="ECO:0000259" key="1">
    <source>
        <dbReference type="Pfam" id="PF17111"/>
    </source>
</evidence>
<accession>A0AAN6C7R5</accession>
<reference evidence="2 3" key="1">
    <citation type="submission" date="2020-02" db="EMBL/GenBank/DDBJ databases">
        <title>Identification and distribution of gene clusters putatively required for synthesis of sphingolipid metabolism inhibitors in phylogenetically diverse species of the filamentous fungus Fusarium.</title>
        <authorList>
            <person name="Kim H.-S."/>
            <person name="Busman M."/>
            <person name="Brown D.W."/>
            <person name="Divon H."/>
            <person name="Uhlig S."/>
            <person name="Proctor R.H."/>
        </authorList>
    </citation>
    <scope>NUCLEOTIDE SEQUENCE [LARGE SCALE GENOMIC DNA]</scope>
    <source>
        <strain evidence="2 3">NRRL 2903</strain>
    </source>
</reference>
<comment type="caution">
    <text evidence="2">The sequence shown here is derived from an EMBL/GenBank/DDBJ whole genome shotgun (WGS) entry which is preliminary data.</text>
</comment>
<dbReference type="Pfam" id="PF17111">
    <property type="entry name" value="PigL_N"/>
    <property type="match status" value="1"/>
</dbReference>
<dbReference type="Proteomes" id="UP000537989">
    <property type="component" value="Unassembled WGS sequence"/>
</dbReference>
<name>A0AAN6C7R5_FUSAU</name>
<feature type="domain" description="Azaphilone pigments biosynthesis cluster protein L N-terminal" evidence="1">
    <location>
        <begin position="1"/>
        <end position="209"/>
    </location>
</feature>